<evidence type="ECO:0000313" key="2">
    <source>
        <dbReference type="Proteomes" id="UP000030377"/>
    </source>
</evidence>
<dbReference type="AlphaFoldDB" id="A0A0A3XK56"/>
<gene>
    <name evidence="1" type="ORF">MA20_43295</name>
</gene>
<comment type="caution">
    <text evidence="1">The sequence shown here is derived from an EMBL/GenBank/DDBJ whole genome shotgun (WGS) entry which is preliminary data.</text>
</comment>
<dbReference type="Proteomes" id="UP000030377">
    <property type="component" value="Unassembled WGS sequence"/>
</dbReference>
<dbReference type="EMBL" id="JRPN01000043">
    <property type="protein sequence ID" value="KGT73634.1"/>
    <property type="molecule type" value="Genomic_DNA"/>
</dbReference>
<protein>
    <recommendedName>
        <fullName evidence="3">Sugar transferase</fullName>
    </recommendedName>
</protein>
<sequence>MAAPIALFVFRRPDKTRATLASLARCRGIENIDLYIFCDGPRGTHDEQAVADVRAIVEAFDHPRKTLVISTENQGLARSIIAGVTRLCEQYGRVIVVEDDLTVSPAFLDYMNTGLDTFADYPRVMQISGFAFARSNASPNSTARFLPVTTSWGWATWERSWHDFDPDARDTDALRSNYALRSRFDLGGLFGYYDMLQRQEAGRIDSWAIRWYWSVFRRDGLVLYPPISLVRNDGLDSSGTHTSRSKLLWRGLNHELPESSPPMPDQVAINQASLAELASIVDPLFYRRARNLLRCLLFRVNLTMQTLMRGPR</sequence>
<dbReference type="Gene3D" id="3.90.550.10">
    <property type="entry name" value="Spore Coat Polysaccharide Biosynthesis Protein SpsA, Chain A"/>
    <property type="match status" value="1"/>
</dbReference>
<dbReference type="SUPFAM" id="SSF53448">
    <property type="entry name" value="Nucleotide-diphospho-sugar transferases"/>
    <property type="match status" value="1"/>
</dbReference>
<evidence type="ECO:0008006" key="3">
    <source>
        <dbReference type="Google" id="ProtNLM"/>
    </source>
</evidence>
<dbReference type="InterPro" id="IPR029044">
    <property type="entry name" value="Nucleotide-diphossugar_trans"/>
</dbReference>
<name>A0A0A3XK56_BRAJP</name>
<dbReference type="RefSeq" id="WP_041960551.1">
    <property type="nucleotide sequence ID" value="NZ_JRPN01000043.1"/>
</dbReference>
<organism evidence="1 2">
    <name type="scientific">Bradyrhizobium japonicum</name>
    <dbReference type="NCBI Taxonomy" id="375"/>
    <lineage>
        <taxon>Bacteria</taxon>
        <taxon>Pseudomonadati</taxon>
        <taxon>Pseudomonadota</taxon>
        <taxon>Alphaproteobacteria</taxon>
        <taxon>Hyphomicrobiales</taxon>
        <taxon>Nitrobacteraceae</taxon>
        <taxon>Bradyrhizobium</taxon>
    </lineage>
</organism>
<reference evidence="1 2" key="1">
    <citation type="submission" date="2014-09" db="EMBL/GenBank/DDBJ databases">
        <title>Draft genome of Bradyrhizobium japonicum Is-34.</title>
        <authorList>
            <person name="Tsurumaru H."/>
            <person name="Yamakawa T."/>
            <person name="Hashimoto S."/>
            <person name="Okizaki K."/>
            <person name="Kanesaki Y."/>
            <person name="Yoshikawa H."/>
            <person name="Yajima S."/>
        </authorList>
    </citation>
    <scope>NUCLEOTIDE SEQUENCE [LARGE SCALE GENOMIC DNA]</scope>
    <source>
        <strain evidence="1 2">Is-34</strain>
    </source>
</reference>
<proteinExistence type="predicted"/>
<evidence type="ECO:0000313" key="1">
    <source>
        <dbReference type="EMBL" id="KGT73634.1"/>
    </source>
</evidence>
<accession>A0A0A3XK56</accession>